<dbReference type="EMBL" id="JAUSUB010000022">
    <property type="protein sequence ID" value="MDQ0272350.1"/>
    <property type="molecule type" value="Genomic_DNA"/>
</dbReference>
<protein>
    <submittedName>
        <fullName evidence="1">Uncharacterized protein</fullName>
    </submittedName>
</protein>
<sequence>MGKSNAKRLREKLAREGYRNPEANRSPFALTDMRSRRTKTKKDHLYQHKHKNHSFNYKNDGSFLFI</sequence>
<reference evidence="1 2" key="1">
    <citation type="submission" date="2023-07" db="EMBL/GenBank/DDBJ databases">
        <title>Genomic Encyclopedia of Type Strains, Phase IV (KMG-IV): sequencing the most valuable type-strain genomes for metagenomic binning, comparative biology and taxonomic classification.</title>
        <authorList>
            <person name="Goeker M."/>
        </authorList>
    </citation>
    <scope>NUCLEOTIDE SEQUENCE [LARGE SCALE GENOMIC DNA]</scope>
    <source>
        <strain evidence="1 2">DSM 23494</strain>
    </source>
</reference>
<name>A0ABU0AM64_9BACI</name>
<organism evidence="1 2">
    <name type="scientific">Cytobacillus purgationiresistens</name>
    <dbReference type="NCBI Taxonomy" id="863449"/>
    <lineage>
        <taxon>Bacteria</taxon>
        <taxon>Bacillati</taxon>
        <taxon>Bacillota</taxon>
        <taxon>Bacilli</taxon>
        <taxon>Bacillales</taxon>
        <taxon>Bacillaceae</taxon>
        <taxon>Cytobacillus</taxon>
    </lineage>
</organism>
<accession>A0ABU0AM64</accession>
<dbReference type="Proteomes" id="UP001238088">
    <property type="component" value="Unassembled WGS sequence"/>
</dbReference>
<proteinExistence type="predicted"/>
<keyword evidence="2" id="KW-1185">Reference proteome</keyword>
<evidence type="ECO:0000313" key="1">
    <source>
        <dbReference type="EMBL" id="MDQ0272350.1"/>
    </source>
</evidence>
<gene>
    <name evidence="1" type="ORF">J2S17_004242</name>
</gene>
<comment type="caution">
    <text evidence="1">The sequence shown here is derived from an EMBL/GenBank/DDBJ whole genome shotgun (WGS) entry which is preliminary data.</text>
</comment>
<dbReference type="RefSeq" id="WP_307477648.1">
    <property type="nucleotide sequence ID" value="NZ_JAUSUB010000022.1"/>
</dbReference>
<evidence type="ECO:0000313" key="2">
    <source>
        <dbReference type="Proteomes" id="UP001238088"/>
    </source>
</evidence>